<accession>Q22SM7</accession>
<evidence type="ECO:0000256" key="3">
    <source>
        <dbReference type="ARBA" id="ARBA00023134"/>
    </source>
</evidence>
<dbReference type="NCBIfam" id="TIGR00231">
    <property type="entry name" value="small_GTP"/>
    <property type="match status" value="1"/>
</dbReference>
<dbReference type="OMA" id="SQKWECC"/>
<dbReference type="KEGG" id="tet:TTHERM_00001080"/>
<dbReference type="SMART" id="SM00174">
    <property type="entry name" value="RHO"/>
    <property type="match status" value="1"/>
</dbReference>
<dbReference type="Pfam" id="PF00071">
    <property type="entry name" value="Ras"/>
    <property type="match status" value="1"/>
</dbReference>
<protein>
    <submittedName>
        <fullName evidence="4">Rab-family small GTPase Rab4B</fullName>
    </submittedName>
</protein>
<dbReference type="FunFam" id="3.40.50.300:FF:001072">
    <property type="entry name" value="Rab family GTPase"/>
    <property type="match status" value="1"/>
</dbReference>
<keyword evidence="2" id="KW-0547">Nucleotide-binding</keyword>
<dbReference type="SMART" id="SM00177">
    <property type="entry name" value="ARF"/>
    <property type="match status" value="1"/>
</dbReference>
<dbReference type="CDD" id="cd00154">
    <property type="entry name" value="Rab"/>
    <property type="match status" value="1"/>
</dbReference>
<reference evidence="5" key="1">
    <citation type="journal article" date="2006" name="PLoS Biol.">
        <title>Macronuclear genome sequence of the ciliate Tetrahymena thermophila, a model eukaryote.</title>
        <authorList>
            <person name="Eisen J.A."/>
            <person name="Coyne R.S."/>
            <person name="Wu M."/>
            <person name="Wu D."/>
            <person name="Thiagarajan M."/>
            <person name="Wortman J.R."/>
            <person name="Badger J.H."/>
            <person name="Ren Q."/>
            <person name="Amedeo P."/>
            <person name="Jones K.M."/>
            <person name="Tallon L.J."/>
            <person name="Delcher A.L."/>
            <person name="Salzberg S.L."/>
            <person name="Silva J.C."/>
            <person name="Haas B.J."/>
            <person name="Majoros W.H."/>
            <person name="Farzad M."/>
            <person name="Carlton J.M."/>
            <person name="Smith R.K. Jr."/>
            <person name="Garg J."/>
            <person name="Pearlman R.E."/>
            <person name="Karrer K.M."/>
            <person name="Sun L."/>
            <person name="Manning G."/>
            <person name="Elde N.C."/>
            <person name="Turkewitz A.P."/>
            <person name="Asai D.J."/>
            <person name="Wilkes D.E."/>
            <person name="Wang Y."/>
            <person name="Cai H."/>
            <person name="Collins K."/>
            <person name="Stewart B.A."/>
            <person name="Lee S.R."/>
            <person name="Wilamowska K."/>
            <person name="Weinberg Z."/>
            <person name="Ruzzo W.L."/>
            <person name="Wloga D."/>
            <person name="Gaertig J."/>
            <person name="Frankel J."/>
            <person name="Tsao C.-C."/>
            <person name="Gorovsky M.A."/>
            <person name="Keeling P.J."/>
            <person name="Waller R.F."/>
            <person name="Patron N.J."/>
            <person name="Cherry J.M."/>
            <person name="Stover N.A."/>
            <person name="Krieger C.J."/>
            <person name="del Toro C."/>
            <person name="Ryder H.F."/>
            <person name="Williamson S.C."/>
            <person name="Barbeau R.A."/>
            <person name="Hamilton E.P."/>
            <person name="Orias E."/>
        </authorList>
    </citation>
    <scope>NUCLEOTIDE SEQUENCE [LARGE SCALE GENOMIC DNA]</scope>
    <source>
        <strain evidence="5">SB210</strain>
    </source>
</reference>
<evidence type="ECO:0000313" key="5">
    <source>
        <dbReference type="Proteomes" id="UP000009168"/>
    </source>
</evidence>
<dbReference type="GO" id="GO:0003924">
    <property type="term" value="F:GTPase activity"/>
    <property type="evidence" value="ECO:0007669"/>
    <property type="project" value="InterPro"/>
</dbReference>
<dbReference type="PRINTS" id="PR00449">
    <property type="entry name" value="RASTRNSFRMNG"/>
</dbReference>
<dbReference type="EMBL" id="GG662845">
    <property type="protein sequence ID" value="EAR87745.1"/>
    <property type="molecule type" value="Genomic_DNA"/>
</dbReference>
<dbReference type="InParanoid" id="Q22SM7"/>
<dbReference type="GO" id="GO:0005525">
    <property type="term" value="F:GTP binding"/>
    <property type="evidence" value="ECO:0007669"/>
    <property type="project" value="UniProtKB-KW"/>
</dbReference>
<dbReference type="SUPFAM" id="SSF52540">
    <property type="entry name" value="P-loop containing nucleoside triphosphate hydrolases"/>
    <property type="match status" value="1"/>
</dbReference>
<evidence type="ECO:0000256" key="2">
    <source>
        <dbReference type="ARBA" id="ARBA00022741"/>
    </source>
</evidence>
<evidence type="ECO:0000313" key="4">
    <source>
        <dbReference type="EMBL" id="EAR87745.1"/>
    </source>
</evidence>
<dbReference type="SMART" id="SM00176">
    <property type="entry name" value="RAN"/>
    <property type="match status" value="1"/>
</dbReference>
<dbReference type="InterPro" id="IPR001806">
    <property type="entry name" value="Small_GTPase"/>
</dbReference>
<dbReference type="AlphaFoldDB" id="Q22SM7"/>
<dbReference type="InterPro" id="IPR027417">
    <property type="entry name" value="P-loop_NTPase"/>
</dbReference>
<dbReference type="GeneID" id="7832341"/>
<dbReference type="SMART" id="SM00175">
    <property type="entry name" value="RAB"/>
    <property type="match status" value="1"/>
</dbReference>
<dbReference type="InterPro" id="IPR005225">
    <property type="entry name" value="Small_GTP-bd"/>
</dbReference>
<dbReference type="Proteomes" id="UP000009168">
    <property type="component" value="Unassembled WGS sequence"/>
</dbReference>
<proteinExistence type="inferred from homology"/>
<comment type="similarity">
    <text evidence="1">Belongs to the small GTPase superfamily. Rab family.</text>
</comment>
<dbReference type="SMART" id="SM00173">
    <property type="entry name" value="RAS"/>
    <property type="match status" value="1"/>
</dbReference>
<sequence length="212" mass="24146">MQDFYPKKKEEQVDTLFKFIIVGNASSGKTCLLHYFIEGKPKQNSTYTIGVEFGSKIEKVGSKLVKFQIWDTAGQERFRSVARTYYRGAVGAVIVFDLTNIDSFHSLQNWVNDVRELANKEVCIVVCGNKSDLTDERAVQSHEAKRQCESLDVEYIETSALTGENVNEAFSIITKTILQKIENNQMEPIFQPRPFTPKPDQFDIDKPTKCNC</sequence>
<dbReference type="PROSITE" id="PS51419">
    <property type="entry name" value="RAB"/>
    <property type="match status" value="1"/>
</dbReference>
<dbReference type="InterPro" id="IPR050209">
    <property type="entry name" value="Rab_GTPases_membrane_traffic"/>
</dbReference>
<dbReference type="STRING" id="312017.Q22SM7"/>
<dbReference type="PANTHER" id="PTHR47979">
    <property type="entry name" value="DRAB11-RELATED"/>
    <property type="match status" value="1"/>
</dbReference>
<keyword evidence="5" id="KW-1185">Reference proteome</keyword>
<dbReference type="PROSITE" id="PS51421">
    <property type="entry name" value="RAS"/>
    <property type="match status" value="1"/>
</dbReference>
<gene>
    <name evidence="4" type="ORF">TTHERM_00001080</name>
</gene>
<keyword evidence="3" id="KW-0342">GTP-binding</keyword>
<organism evidence="4 5">
    <name type="scientific">Tetrahymena thermophila (strain SB210)</name>
    <dbReference type="NCBI Taxonomy" id="312017"/>
    <lineage>
        <taxon>Eukaryota</taxon>
        <taxon>Sar</taxon>
        <taxon>Alveolata</taxon>
        <taxon>Ciliophora</taxon>
        <taxon>Intramacronucleata</taxon>
        <taxon>Oligohymenophorea</taxon>
        <taxon>Hymenostomatida</taxon>
        <taxon>Tetrahymenina</taxon>
        <taxon>Tetrahymenidae</taxon>
        <taxon>Tetrahymena</taxon>
    </lineage>
</organism>
<dbReference type="eggNOG" id="KOG0086">
    <property type="taxonomic scope" value="Eukaryota"/>
</dbReference>
<evidence type="ECO:0000256" key="1">
    <source>
        <dbReference type="ARBA" id="ARBA00006270"/>
    </source>
</evidence>
<dbReference type="RefSeq" id="XP_001007990.1">
    <property type="nucleotide sequence ID" value="XM_001007990.3"/>
</dbReference>
<dbReference type="HOGENOM" id="CLU_041217_23_1_1"/>
<dbReference type="OrthoDB" id="9989112at2759"/>
<name>Q22SM7_TETTS</name>
<dbReference type="Gene3D" id="3.40.50.300">
    <property type="entry name" value="P-loop containing nucleotide triphosphate hydrolases"/>
    <property type="match status" value="1"/>
</dbReference>